<accession>A0ABS5HWP8</accession>
<dbReference type="RefSeq" id="WP_212703024.1">
    <property type="nucleotide sequence ID" value="NZ_JADMKU010000029.1"/>
</dbReference>
<gene>
    <name evidence="1" type="ORF">IT775_19975</name>
</gene>
<proteinExistence type="predicted"/>
<evidence type="ECO:0000313" key="1">
    <source>
        <dbReference type="EMBL" id="MBR9653402.1"/>
    </source>
</evidence>
<sequence length="145" mass="16406">MPVSFRILPTHGLVYVRIEGDVRASESLARFKEYAKHRDFRPGQKQLIDLSRVTGFDDDFPKLIELQARKADAFLANGAQSLTVYYAPCRQTRAFAQLLQRNWNPFPGVVTVIQDNEADALSILGMRMTSFRQLLEEAAKSRSGS</sequence>
<dbReference type="EMBL" id="JADMKU010000029">
    <property type="protein sequence ID" value="MBR9653402.1"/>
    <property type="molecule type" value="Genomic_DNA"/>
</dbReference>
<comment type="caution">
    <text evidence="1">The sequence shown here is derived from an EMBL/GenBank/DDBJ whole genome shotgun (WGS) entry which is preliminary data.</text>
</comment>
<name>A0ABS5HWP8_9RHOB</name>
<dbReference type="Proteomes" id="UP001195941">
    <property type="component" value="Unassembled WGS sequence"/>
</dbReference>
<evidence type="ECO:0000313" key="2">
    <source>
        <dbReference type="Proteomes" id="UP001195941"/>
    </source>
</evidence>
<protein>
    <recommendedName>
        <fullName evidence="3">STAS domain-containing protein</fullName>
    </recommendedName>
</protein>
<organism evidence="1 2">
    <name type="scientific">Thalassovita aquimarina</name>
    <dbReference type="NCBI Taxonomy" id="2785917"/>
    <lineage>
        <taxon>Bacteria</taxon>
        <taxon>Pseudomonadati</taxon>
        <taxon>Pseudomonadota</taxon>
        <taxon>Alphaproteobacteria</taxon>
        <taxon>Rhodobacterales</taxon>
        <taxon>Roseobacteraceae</taxon>
        <taxon>Thalassovita</taxon>
    </lineage>
</organism>
<keyword evidence="2" id="KW-1185">Reference proteome</keyword>
<reference evidence="1 2" key="1">
    <citation type="journal article" date="2021" name="Arch. Microbiol.">
        <title>Thalassobius aquimarinus sp. nov., isolated from the Sea of Japan seashore.</title>
        <authorList>
            <person name="Kurilenko V.V."/>
            <person name="Romanenko L.A."/>
            <person name="Chernysheva N.Y."/>
            <person name="Velansky P.V."/>
            <person name="Tekutyeva L.A."/>
            <person name="Isaeva M.P."/>
            <person name="Mikhailov V.V."/>
        </authorList>
    </citation>
    <scope>NUCLEOTIDE SEQUENCE [LARGE SCALE GENOMIC DNA]</scope>
    <source>
        <strain evidence="1 2">KMM 8518</strain>
    </source>
</reference>
<evidence type="ECO:0008006" key="3">
    <source>
        <dbReference type="Google" id="ProtNLM"/>
    </source>
</evidence>